<protein>
    <submittedName>
        <fullName evidence="1">Uncharacterized protein</fullName>
    </submittedName>
</protein>
<name>A0AAD7T639_9TELE</name>
<evidence type="ECO:0000313" key="2">
    <source>
        <dbReference type="Proteomes" id="UP001221898"/>
    </source>
</evidence>
<proteinExistence type="predicted"/>
<organism evidence="1 2">
    <name type="scientific">Aldrovandia affinis</name>
    <dbReference type="NCBI Taxonomy" id="143900"/>
    <lineage>
        <taxon>Eukaryota</taxon>
        <taxon>Metazoa</taxon>
        <taxon>Chordata</taxon>
        <taxon>Craniata</taxon>
        <taxon>Vertebrata</taxon>
        <taxon>Euteleostomi</taxon>
        <taxon>Actinopterygii</taxon>
        <taxon>Neopterygii</taxon>
        <taxon>Teleostei</taxon>
        <taxon>Notacanthiformes</taxon>
        <taxon>Halosauridae</taxon>
        <taxon>Aldrovandia</taxon>
    </lineage>
</organism>
<reference evidence="1" key="1">
    <citation type="journal article" date="2023" name="Science">
        <title>Genome structures resolve the early diversification of teleost fishes.</title>
        <authorList>
            <person name="Parey E."/>
            <person name="Louis A."/>
            <person name="Montfort J."/>
            <person name="Bouchez O."/>
            <person name="Roques C."/>
            <person name="Iampietro C."/>
            <person name="Lluch J."/>
            <person name="Castinel A."/>
            <person name="Donnadieu C."/>
            <person name="Desvignes T."/>
            <person name="Floi Bucao C."/>
            <person name="Jouanno E."/>
            <person name="Wen M."/>
            <person name="Mejri S."/>
            <person name="Dirks R."/>
            <person name="Jansen H."/>
            <person name="Henkel C."/>
            <person name="Chen W.J."/>
            <person name="Zahm M."/>
            <person name="Cabau C."/>
            <person name="Klopp C."/>
            <person name="Thompson A.W."/>
            <person name="Robinson-Rechavi M."/>
            <person name="Braasch I."/>
            <person name="Lecointre G."/>
            <person name="Bobe J."/>
            <person name="Postlethwait J.H."/>
            <person name="Berthelot C."/>
            <person name="Roest Crollius H."/>
            <person name="Guiguen Y."/>
        </authorList>
    </citation>
    <scope>NUCLEOTIDE SEQUENCE</scope>
    <source>
        <strain evidence="1">NC1722</strain>
    </source>
</reference>
<dbReference type="AlphaFoldDB" id="A0AAD7T639"/>
<evidence type="ECO:0000313" key="1">
    <source>
        <dbReference type="EMBL" id="KAJ8414693.1"/>
    </source>
</evidence>
<dbReference type="EMBL" id="JAINUG010000012">
    <property type="protein sequence ID" value="KAJ8414693.1"/>
    <property type="molecule type" value="Genomic_DNA"/>
</dbReference>
<sequence length="93" mass="10952">MQMRPGHKSRLHHRCFRAHSRLITRYILKRSRVPCGPHYESRCSCRLEDKMQRATRSEHCCADKPQQALEGDAVEQKKILHDYTSRTWSSDGT</sequence>
<accession>A0AAD7T639</accession>
<comment type="caution">
    <text evidence="1">The sequence shown here is derived from an EMBL/GenBank/DDBJ whole genome shotgun (WGS) entry which is preliminary data.</text>
</comment>
<dbReference type="Proteomes" id="UP001221898">
    <property type="component" value="Unassembled WGS sequence"/>
</dbReference>
<gene>
    <name evidence="1" type="ORF">AAFF_G00038950</name>
</gene>
<keyword evidence="2" id="KW-1185">Reference proteome</keyword>